<keyword evidence="1" id="KW-0472">Membrane</keyword>
<evidence type="ECO:0000256" key="1">
    <source>
        <dbReference type="SAM" id="Phobius"/>
    </source>
</evidence>
<sequence length="69" mass="7600">WVKVDFASVSTFISNHTLVQVLNSTVDVLAPIGLTFACIWLIRKQVSPIWIILGLFLLGILGYMVGVLV</sequence>
<reference evidence="2 3" key="1">
    <citation type="submission" date="2019-11" db="EMBL/GenBank/DDBJ databases">
        <title>Draft Genome Sequence of Plant Growth-Promoting Rhizosphere-Associated Bacteria.</title>
        <authorList>
            <person name="Vasilyev I.Y."/>
            <person name="Radchenko V."/>
            <person name="Ilnitskaya E.V."/>
        </authorList>
    </citation>
    <scope>NUCLEOTIDE SEQUENCE [LARGE SCALE GENOMIC DNA]</scope>
    <source>
        <strain evidence="2 3">VRA_07sq_f</strain>
    </source>
</reference>
<feature type="non-terminal residue" evidence="2">
    <location>
        <position position="1"/>
    </location>
</feature>
<gene>
    <name evidence="2" type="ORF">GKC44_07900</name>
</gene>
<comment type="caution">
    <text evidence="2">The sequence shown here is derived from an EMBL/GenBank/DDBJ whole genome shotgun (WGS) entry which is preliminary data.</text>
</comment>
<organism evidence="2 3">
    <name type="scientific">Lentilactobacillus parabuchneri</name>
    <dbReference type="NCBI Taxonomy" id="152331"/>
    <lineage>
        <taxon>Bacteria</taxon>
        <taxon>Bacillati</taxon>
        <taxon>Bacillota</taxon>
        <taxon>Bacilli</taxon>
        <taxon>Lactobacillales</taxon>
        <taxon>Lactobacillaceae</taxon>
        <taxon>Lentilactobacillus</taxon>
    </lineage>
</organism>
<dbReference type="Proteomes" id="UP000491237">
    <property type="component" value="Unassembled WGS sequence"/>
</dbReference>
<dbReference type="GO" id="GO:0016020">
    <property type="term" value="C:membrane"/>
    <property type="evidence" value="ECO:0007669"/>
    <property type="project" value="InterPro"/>
</dbReference>
<proteinExistence type="predicted"/>
<dbReference type="AlphaFoldDB" id="A0A844EFX8"/>
<keyword evidence="1" id="KW-0812">Transmembrane</keyword>
<feature type="transmembrane region" description="Helical" evidence="1">
    <location>
        <begin position="20"/>
        <end position="42"/>
    </location>
</feature>
<dbReference type="InterPro" id="IPR004704">
    <property type="entry name" value="PTS_IID_man"/>
</dbReference>
<dbReference type="EMBL" id="WKKY01000294">
    <property type="protein sequence ID" value="MSE21165.1"/>
    <property type="molecule type" value="Genomic_DNA"/>
</dbReference>
<protein>
    <submittedName>
        <fullName evidence="2">PTS mannose transporter subunit IID</fullName>
    </submittedName>
</protein>
<keyword evidence="1" id="KW-1133">Transmembrane helix</keyword>
<accession>A0A844EFX8</accession>
<feature type="transmembrane region" description="Helical" evidence="1">
    <location>
        <begin position="49"/>
        <end position="68"/>
    </location>
</feature>
<dbReference type="GO" id="GO:0009401">
    <property type="term" value="P:phosphoenolpyruvate-dependent sugar phosphotransferase system"/>
    <property type="evidence" value="ECO:0007669"/>
    <property type="project" value="InterPro"/>
</dbReference>
<dbReference type="Pfam" id="PF03613">
    <property type="entry name" value="EIID-AGA"/>
    <property type="match status" value="1"/>
</dbReference>
<evidence type="ECO:0000313" key="3">
    <source>
        <dbReference type="Proteomes" id="UP000491237"/>
    </source>
</evidence>
<name>A0A844EFX8_9LACO</name>
<evidence type="ECO:0000313" key="2">
    <source>
        <dbReference type="EMBL" id="MSE21165.1"/>
    </source>
</evidence>